<name>A0ABR9XT31_9CHLB</name>
<dbReference type="Proteomes" id="UP000619838">
    <property type="component" value="Unassembled WGS sequence"/>
</dbReference>
<dbReference type="SUPFAM" id="SSF55486">
    <property type="entry name" value="Metalloproteases ('zincins'), catalytic domain"/>
    <property type="match status" value="1"/>
</dbReference>
<organism evidence="2 3">
    <name type="scientific">Prosthecochloris ethylica</name>
    <dbReference type="NCBI Taxonomy" id="2743976"/>
    <lineage>
        <taxon>Bacteria</taxon>
        <taxon>Pseudomonadati</taxon>
        <taxon>Chlorobiota</taxon>
        <taxon>Chlorobiia</taxon>
        <taxon>Chlorobiales</taxon>
        <taxon>Chlorobiaceae</taxon>
        <taxon>Prosthecochloris</taxon>
    </lineage>
</organism>
<reference evidence="2 3" key="1">
    <citation type="journal article" date="2020" name="Microorganisms">
        <title>Simultaneous Genome Sequencing of Prosthecochloris ethylica and Desulfuromonas acetoxidans within a Syntrophic Mixture Reveals Unique Pili and Protein Interactions.</title>
        <authorList>
            <person name="Kyndt J.A."/>
            <person name="Van Beeumen J.J."/>
            <person name="Meyer T.E."/>
        </authorList>
    </citation>
    <scope>NUCLEOTIDE SEQUENCE [LARGE SCALE GENOMIC DNA]</scope>
    <source>
        <strain evidence="2 3">N3</strain>
    </source>
</reference>
<accession>A0ABR9XT31</accession>
<dbReference type="InterPro" id="IPR024079">
    <property type="entry name" value="MetalloPept_cat_dom_sf"/>
</dbReference>
<gene>
    <name evidence="2" type="ORF">INT08_08520</name>
</gene>
<dbReference type="EMBL" id="JADGII010000014">
    <property type="protein sequence ID" value="MBF0637212.1"/>
    <property type="molecule type" value="Genomic_DNA"/>
</dbReference>
<evidence type="ECO:0008006" key="4">
    <source>
        <dbReference type="Google" id="ProtNLM"/>
    </source>
</evidence>
<feature type="chain" id="PRO_5045912076" description="DUF4157 domain-containing protein" evidence="1">
    <location>
        <begin position="27"/>
        <end position="216"/>
    </location>
</feature>
<sequence>MKRTLLTTLITTAALMTTLAGLPATAAAEEFCPASTLKQAETVAQQTYNYIAYKSPRRYGNSIPEHQRLERLNAINREVSRVEATYNIKLPRVNILHLTDSNRGFYSYRRDEIIFSTTRLAHTLRHEFAHVIDHRLGVTGREWKQLVKKMKDTYHFSPSEYANTNLEEYWAEAFAYFTAPGYGTSDNRFPAELETFITNVIDQLERPVMLVASTCR</sequence>
<keyword evidence="1" id="KW-0732">Signal</keyword>
<dbReference type="Gene3D" id="3.40.390.10">
    <property type="entry name" value="Collagenase (Catalytic Domain)"/>
    <property type="match status" value="1"/>
</dbReference>
<proteinExistence type="predicted"/>
<keyword evidence="3" id="KW-1185">Reference proteome</keyword>
<evidence type="ECO:0000313" key="3">
    <source>
        <dbReference type="Proteomes" id="UP000619838"/>
    </source>
</evidence>
<feature type="signal peptide" evidence="1">
    <location>
        <begin position="1"/>
        <end position="26"/>
    </location>
</feature>
<comment type="caution">
    <text evidence="2">The sequence shown here is derived from an EMBL/GenBank/DDBJ whole genome shotgun (WGS) entry which is preliminary data.</text>
</comment>
<dbReference type="RefSeq" id="WP_175187627.1">
    <property type="nucleotide sequence ID" value="NZ_JABVZQ010000013.1"/>
</dbReference>
<evidence type="ECO:0000256" key="1">
    <source>
        <dbReference type="SAM" id="SignalP"/>
    </source>
</evidence>
<evidence type="ECO:0000313" key="2">
    <source>
        <dbReference type="EMBL" id="MBF0637212.1"/>
    </source>
</evidence>
<protein>
    <recommendedName>
        <fullName evidence="4">DUF4157 domain-containing protein</fullName>
    </recommendedName>
</protein>